<evidence type="ECO:0000256" key="7">
    <source>
        <dbReference type="RuleBase" id="RU079119"/>
    </source>
</evidence>
<feature type="compositionally biased region" description="Acidic residues" evidence="8">
    <location>
        <begin position="399"/>
        <end position="415"/>
    </location>
</feature>
<evidence type="ECO:0000256" key="2">
    <source>
        <dbReference type="ARBA" id="ARBA00022679"/>
    </source>
</evidence>
<evidence type="ECO:0000259" key="9">
    <source>
        <dbReference type="Pfam" id="PF01529"/>
    </source>
</evidence>
<dbReference type="GO" id="GO:0019706">
    <property type="term" value="F:protein-cysteine S-palmitoyltransferase activity"/>
    <property type="evidence" value="ECO:0007669"/>
    <property type="project" value="UniProtKB-EC"/>
</dbReference>
<dbReference type="InterPro" id="IPR001594">
    <property type="entry name" value="Palmitoyltrfase_DHHC"/>
</dbReference>
<keyword evidence="2 7" id="KW-0808">Transferase</keyword>
<dbReference type="Pfam" id="PF01529">
    <property type="entry name" value="DHHC"/>
    <property type="match status" value="1"/>
</dbReference>
<dbReference type="GO" id="GO:0016020">
    <property type="term" value="C:membrane"/>
    <property type="evidence" value="ECO:0007669"/>
    <property type="project" value="UniProtKB-SubCell"/>
</dbReference>
<feature type="transmembrane region" description="Helical" evidence="7">
    <location>
        <begin position="593"/>
        <end position="610"/>
    </location>
</feature>
<comment type="catalytic activity">
    <reaction evidence="7">
        <text>L-cysteinyl-[protein] + hexadecanoyl-CoA = S-hexadecanoyl-L-cysteinyl-[protein] + CoA</text>
        <dbReference type="Rhea" id="RHEA:36683"/>
        <dbReference type="Rhea" id="RHEA-COMP:10131"/>
        <dbReference type="Rhea" id="RHEA-COMP:11032"/>
        <dbReference type="ChEBI" id="CHEBI:29950"/>
        <dbReference type="ChEBI" id="CHEBI:57287"/>
        <dbReference type="ChEBI" id="CHEBI:57379"/>
        <dbReference type="ChEBI" id="CHEBI:74151"/>
        <dbReference type="EC" id="2.3.1.225"/>
    </reaction>
</comment>
<evidence type="ECO:0000256" key="5">
    <source>
        <dbReference type="ARBA" id="ARBA00023136"/>
    </source>
</evidence>
<evidence type="ECO:0000256" key="8">
    <source>
        <dbReference type="SAM" id="MobiDB-lite"/>
    </source>
</evidence>
<dbReference type="Proteomes" id="UP001066276">
    <property type="component" value="Chromosome 9"/>
</dbReference>
<evidence type="ECO:0000313" key="11">
    <source>
        <dbReference type="Proteomes" id="UP001066276"/>
    </source>
</evidence>
<dbReference type="InterPro" id="IPR039859">
    <property type="entry name" value="PFA4/ZDH16/20/ERF2-like"/>
</dbReference>
<feature type="compositionally biased region" description="Basic and acidic residues" evidence="8">
    <location>
        <begin position="378"/>
        <end position="387"/>
    </location>
</feature>
<keyword evidence="3 7" id="KW-0812">Transmembrane</keyword>
<dbReference type="EC" id="2.3.1.225" evidence="7"/>
<feature type="transmembrane region" description="Helical" evidence="7">
    <location>
        <begin position="509"/>
        <end position="530"/>
    </location>
</feature>
<evidence type="ECO:0000256" key="3">
    <source>
        <dbReference type="ARBA" id="ARBA00022692"/>
    </source>
</evidence>
<comment type="domain">
    <text evidence="7">The DHHC domain is required for palmitoyltransferase activity.</text>
</comment>
<feature type="region of interest" description="Disordered" evidence="8">
    <location>
        <begin position="345"/>
        <end position="441"/>
    </location>
</feature>
<feature type="domain" description="Palmitoyltransferase DHHC" evidence="9">
    <location>
        <begin position="550"/>
        <end position="687"/>
    </location>
</feature>
<evidence type="ECO:0000256" key="6">
    <source>
        <dbReference type="ARBA" id="ARBA00023315"/>
    </source>
</evidence>
<feature type="region of interest" description="Disordered" evidence="8">
    <location>
        <begin position="150"/>
        <end position="169"/>
    </location>
</feature>
<keyword evidence="6 7" id="KW-0012">Acyltransferase</keyword>
<dbReference type="PROSITE" id="PS50216">
    <property type="entry name" value="DHHC"/>
    <property type="match status" value="1"/>
</dbReference>
<gene>
    <name evidence="10" type="ORF">NDU88_003699</name>
</gene>
<dbReference type="AlphaFoldDB" id="A0AAV7MRG0"/>
<feature type="transmembrane region" description="Helical" evidence="7">
    <location>
        <begin position="661"/>
        <end position="681"/>
    </location>
</feature>
<feature type="compositionally biased region" description="Basic and acidic residues" evidence="8">
    <location>
        <begin position="160"/>
        <end position="169"/>
    </location>
</feature>
<organism evidence="10 11">
    <name type="scientific">Pleurodeles waltl</name>
    <name type="common">Iberian ribbed newt</name>
    <dbReference type="NCBI Taxonomy" id="8319"/>
    <lineage>
        <taxon>Eukaryota</taxon>
        <taxon>Metazoa</taxon>
        <taxon>Chordata</taxon>
        <taxon>Craniata</taxon>
        <taxon>Vertebrata</taxon>
        <taxon>Euteleostomi</taxon>
        <taxon>Amphibia</taxon>
        <taxon>Batrachia</taxon>
        <taxon>Caudata</taxon>
        <taxon>Salamandroidea</taxon>
        <taxon>Salamandridae</taxon>
        <taxon>Pleurodelinae</taxon>
        <taxon>Pleurodeles</taxon>
    </lineage>
</organism>
<dbReference type="PANTHER" id="PTHR12246">
    <property type="entry name" value="PALMITOYLTRANSFERASE ZDHHC16"/>
    <property type="match status" value="1"/>
</dbReference>
<keyword evidence="5 7" id="KW-0472">Membrane</keyword>
<comment type="subcellular location">
    <subcellularLocation>
        <location evidence="1">Membrane</location>
        <topology evidence="1">Multi-pass membrane protein</topology>
    </subcellularLocation>
</comment>
<evidence type="ECO:0000313" key="10">
    <source>
        <dbReference type="EMBL" id="KAJ1106298.1"/>
    </source>
</evidence>
<protein>
    <recommendedName>
        <fullName evidence="7">Palmitoyltransferase</fullName>
        <ecNumber evidence="7">2.3.1.225</ecNumber>
    </recommendedName>
</protein>
<name>A0AAV7MRG0_PLEWA</name>
<evidence type="ECO:0000256" key="1">
    <source>
        <dbReference type="ARBA" id="ARBA00004141"/>
    </source>
</evidence>
<feature type="transmembrane region" description="Helical" evidence="7">
    <location>
        <begin position="631"/>
        <end position="655"/>
    </location>
</feature>
<dbReference type="EMBL" id="JANPWB010000013">
    <property type="protein sequence ID" value="KAJ1106298.1"/>
    <property type="molecule type" value="Genomic_DNA"/>
</dbReference>
<comment type="caution">
    <text evidence="10">The sequence shown here is derived from an EMBL/GenBank/DDBJ whole genome shotgun (WGS) entry which is preliminary data.</text>
</comment>
<reference evidence="10" key="1">
    <citation type="journal article" date="2022" name="bioRxiv">
        <title>Sequencing and chromosome-scale assembly of the giantPleurodeles waltlgenome.</title>
        <authorList>
            <person name="Brown T."/>
            <person name="Elewa A."/>
            <person name="Iarovenko S."/>
            <person name="Subramanian E."/>
            <person name="Araus A.J."/>
            <person name="Petzold A."/>
            <person name="Susuki M."/>
            <person name="Suzuki K.-i.T."/>
            <person name="Hayashi T."/>
            <person name="Toyoda A."/>
            <person name="Oliveira C."/>
            <person name="Osipova E."/>
            <person name="Leigh N.D."/>
            <person name="Simon A."/>
            <person name="Yun M.H."/>
        </authorList>
    </citation>
    <scope>NUCLEOTIDE SEQUENCE</scope>
    <source>
        <strain evidence="10">20211129_DDA</strain>
        <tissue evidence="10">Liver</tissue>
    </source>
</reference>
<keyword evidence="4 7" id="KW-1133">Transmembrane helix</keyword>
<proteinExistence type="inferred from homology"/>
<accession>A0AAV7MRG0</accession>
<comment type="similarity">
    <text evidence="7">Belongs to the DHHC palmitoyltransferase family.</text>
</comment>
<sequence>MEPNRVVQALKVLHDEGREDLLKEGILEQAWVGIKRPKRLSADGVSAAVAACTSPVKLSKKKFKMKSVGGRKLSRSPQSGEEPLSSMQAAAVGVAGKRRGVCRFPRRQGVSLARRVAAGGRGAASVGAVRTTSRKGARAVFAHARVIRRSQRAPSPVETGGEREGSSLEERALGGARKMAAPLVSDWSDDRALEERQLRTAGKMAAPVLTEEDEVLVISDTDEEELGCQEGVGVYSFGAFGNIGREGGGRGRQGFNRGFSPMMRKVQTWHLDNEAFKLGEQVGVVDSSGRVLSGKVCGEYSGYGSKDRVMVQLQLLQASFGEGPSGCDTPPVLGGQGVKAVYRPSGRMAGGQSTPVKVRAPSAHRPEGRARSGAVRLTSRETHRVREAQPSTSQGAGDGWDDWCDDLLDYEEDVEVQVPSKHSEQSQSETSGAVQGGQVPERSHILSASGFPRGEEGLGVFGLPQGGNVGRGVSGCPRGNKEISHKVDAAIQANVVTEVDQGPVQEFRVVHVFLFAVLMLNLLANIVAFMKTNPSIRGVFLTDSSLGKGWEYCYSCQAHVPPRCQHCYNCNVCVLRRDHHCVLLGQCVGHANYPYLIGLLIYGWTGLLYATILNAENFMSILHEGLSAHSLFLLLMPWMMLVTGQVSASAFVFAFVADTCVVGLLFCSAFLILNIALLFKGATCKDWFAGKHLYDLGWQRNVREFLGMRWFLILLFPWITSPLPGDGIHFETRILPVQPPLKSSDL</sequence>
<keyword evidence="11" id="KW-1185">Reference proteome</keyword>
<evidence type="ECO:0000256" key="4">
    <source>
        <dbReference type="ARBA" id="ARBA00022989"/>
    </source>
</evidence>